<reference evidence="7 8" key="1">
    <citation type="submission" date="2015-01" db="EMBL/GenBank/DDBJ databases">
        <title>The Genome Sequence of Exophiala sideris CBS121828.</title>
        <authorList>
            <consortium name="The Broad Institute Genomics Platform"/>
            <person name="Cuomo C."/>
            <person name="de Hoog S."/>
            <person name="Gorbushina A."/>
            <person name="Stielow B."/>
            <person name="Teixiera M."/>
            <person name="Abouelleil A."/>
            <person name="Chapman S.B."/>
            <person name="Priest M."/>
            <person name="Young S.K."/>
            <person name="Wortman J."/>
            <person name="Nusbaum C."/>
            <person name="Birren B."/>
        </authorList>
    </citation>
    <scope>NUCLEOTIDE SEQUENCE [LARGE SCALE GENOMIC DNA]</scope>
    <source>
        <strain evidence="7 8">CBS 121828</strain>
    </source>
</reference>
<dbReference type="HOGENOM" id="CLU_021555_3_2_1"/>
<comment type="subcellular location">
    <subcellularLocation>
        <location evidence="1">Membrane</location>
        <topology evidence="1">Multi-pass membrane protein</topology>
    </subcellularLocation>
</comment>
<feature type="transmembrane region" description="Helical" evidence="6">
    <location>
        <begin position="392"/>
        <end position="416"/>
    </location>
</feature>
<accession>A0A0D1Y2Q0</accession>
<evidence type="ECO:0000256" key="1">
    <source>
        <dbReference type="ARBA" id="ARBA00004141"/>
    </source>
</evidence>
<dbReference type="InterPro" id="IPR045225">
    <property type="entry name" value="Uracil/uridine/allantoin_perm"/>
</dbReference>
<gene>
    <name evidence="7" type="ORF">PV11_08999</name>
</gene>
<feature type="transmembrane region" description="Helical" evidence="6">
    <location>
        <begin position="72"/>
        <end position="92"/>
    </location>
</feature>
<sequence>MSSLKRRLEVTNPHGTYAITQYISPDLVPMDKTRRTWGGLAYGVFWATGGFAIYNYSTGSAIISYGLSAKQALAVGVVSPVILVIMTILCGMPGTTHHIGYTTACRSAWGMRGSWFAVALRLMPGFIWDGIEAFWGGQAVSTCIGSMSLRWANWDHPLAKGTLQLKDLIGFFIYYIVFLVVMWLPPEKLQRPFQVACVFFTMVIFGLLIWAVHNAGGGGVYFANSYTPATAYGGSAWSLAYGATAVLGNGAVVALSISDWTRFAKNGPKAPMTVMAIACPVFVYLAFAFGILVTSAGASVLGGAYWQPYLLLRYIQAHYNNSASSRAAVFFASASCAYAQVCVNIILNSVSAAMDLTAYSPKWINIRRGAYVIAAVGLCTNPWQITTTAATFITALSGFGIFYGPCAGIMVADYWLLRQRKYVMADLYRGDSGSIYWFWHGVNWRAVVSFAIALAPVLPGYVMSCRNLTGQPNSWEKLSRLGFITGFFISSIAFYAVSRVFPPPGLGEGTLSHDEDMLVLPSAYRQDIPSQGQYSRGVMEGEVAITSSNEYVHTNDSEKKAL</sequence>
<evidence type="ECO:0000256" key="6">
    <source>
        <dbReference type="SAM" id="Phobius"/>
    </source>
</evidence>
<dbReference type="Gene3D" id="1.10.4160.10">
    <property type="entry name" value="Hydantoin permease"/>
    <property type="match status" value="1"/>
</dbReference>
<dbReference type="AlphaFoldDB" id="A0A0D1Y2Q0"/>
<dbReference type="GO" id="GO:0015205">
    <property type="term" value="F:nucleobase transmembrane transporter activity"/>
    <property type="evidence" value="ECO:0007669"/>
    <property type="project" value="TreeGrafter"/>
</dbReference>
<evidence type="ECO:0000256" key="5">
    <source>
        <dbReference type="ARBA" id="ARBA00023136"/>
    </source>
</evidence>
<dbReference type="EMBL" id="KN846954">
    <property type="protein sequence ID" value="KIV77177.1"/>
    <property type="molecule type" value="Genomic_DNA"/>
</dbReference>
<dbReference type="Proteomes" id="UP000053599">
    <property type="component" value="Unassembled WGS sequence"/>
</dbReference>
<feature type="transmembrane region" description="Helical" evidence="6">
    <location>
        <begin position="327"/>
        <end position="347"/>
    </location>
</feature>
<dbReference type="PANTHER" id="PTHR30618:SF15">
    <property type="entry name" value="NICOTINAMIDE RIBOSIDE TRANSPORTER 1-RELATED"/>
    <property type="match status" value="1"/>
</dbReference>
<dbReference type="OrthoDB" id="2018619at2759"/>
<feature type="transmembrane region" description="Helical" evidence="6">
    <location>
        <begin position="478"/>
        <end position="497"/>
    </location>
</feature>
<feature type="transmembrane region" description="Helical" evidence="6">
    <location>
        <begin position="236"/>
        <end position="260"/>
    </location>
</feature>
<dbReference type="Pfam" id="PF02133">
    <property type="entry name" value="Transp_cyt_pur"/>
    <property type="match status" value="1"/>
</dbReference>
<feature type="transmembrane region" description="Helical" evidence="6">
    <location>
        <begin position="437"/>
        <end position="458"/>
    </location>
</feature>
<feature type="transmembrane region" description="Helical" evidence="6">
    <location>
        <begin position="281"/>
        <end position="307"/>
    </location>
</feature>
<dbReference type="GO" id="GO:0005886">
    <property type="term" value="C:plasma membrane"/>
    <property type="evidence" value="ECO:0007669"/>
    <property type="project" value="TreeGrafter"/>
</dbReference>
<evidence type="ECO:0000256" key="3">
    <source>
        <dbReference type="ARBA" id="ARBA00022692"/>
    </source>
</evidence>
<dbReference type="InterPro" id="IPR001248">
    <property type="entry name" value="Pur-cyt_permease"/>
</dbReference>
<evidence type="ECO:0000313" key="7">
    <source>
        <dbReference type="EMBL" id="KIV77177.1"/>
    </source>
</evidence>
<dbReference type="PANTHER" id="PTHR30618">
    <property type="entry name" value="NCS1 FAMILY PURINE/PYRIMIDINE TRANSPORTER"/>
    <property type="match status" value="1"/>
</dbReference>
<name>A0A0D1Y2Q0_9EURO</name>
<keyword evidence="4 6" id="KW-1133">Transmembrane helix</keyword>
<keyword evidence="3 6" id="KW-0812">Transmembrane</keyword>
<protein>
    <recommendedName>
        <fullName evidence="9">NCS1 nucleoside transporter</fullName>
    </recommendedName>
</protein>
<feature type="transmembrane region" description="Helical" evidence="6">
    <location>
        <begin position="40"/>
        <end position="66"/>
    </location>
</feature>
<organism evidence="7 8">
    <name type="scientific">Exophiala sideris</name>
    <dbReference type="NCBI Taxonomy" id="1016849"/>
    <lineage>
        <taxon>Eukaryota</taxon>
        <taxon>Fungi</taxon>
        <taxon>Dikarya</taxon>
        <taxon>Ascomycota</taxon>
        <taxon>Pezizomycotina</taxon>
        <taxon>Eurotiomycetes</taxon>
        <taxon>Chaetothyriomycetidae</taxon>
        <taxon>Chaetothyriales</taxon>
        <taxon>Herpotrichiellaceae</taxon>
        <taxon>Exophiala</taxon>
    </lineage>
</organism>
<feature type="transmembrane region" description="Helical" evidence="6">
    <location>
        <begin position="368"/>
        <end position="386"/>
    </location>
</feature>
<proteinExistence type="inferred from homology"/>
<evidence type="ECO:0008006" key="9">
    <source>
        <dbReference type="Google" id="ProtNLM"/>
    </source>
</evidence>
<evidence type="ECO:0000256" key="2">
    <source>
        <dbReference type="ARBA" id="ARBA00008974"/>
    </source>
</evidence>
<feature type="transmembrane region" description="Helical" evidence="6">
    <location>
        <begin position="196"/>
        <end position="216"/>
    </location>
</feature>
<evidence type="ECO:0000256" key="4">
    <source>
        <dbReference type="ARBA" id="ARBA00022989"/>
    </source>
</evidence>
<feature type="transmembrane region" description="Helical" evidence="6">
    <location>
        <begin position="168"/>
        <end position="184"/>
    </location>
</feature>
<keyword evidence="5 6" id="KW-0472">Membrane</keyword>
<comment type="similarity">
    <text evidence="2">Belongs to the purine-cytosine permease (2.A.39) family.</text>
</comment>
<evidence type="ECO:0000313" key="8">
    <source>
        <dbReference type="Proteomes" id="UP000053599"/>
    </source>
</evidence>